<keyword evidence="3" id="KW-0732">Signal</keyword>
<accession>A0ABT2HY42</accession>
<sequence length="334" mass="36991">MLELGHGRPRLIGHRGAPYYRPEHSASGYRMALSQGCDAIEPDLVPSRDGVLVIRHGEALASSTDVADRPEFASRRRRKVVDGRELHDWFTEDFTWEELATLRCREPYPDQRPKSAAYDGKYPLMRLDHLMRLLEADRDERGTASLVIELKTPSAFAKEGYDLVGLLIRKLEEMGSSELLEGLIIESFDREALRELRWAMPLKLMPLFAGNADDEAALDEASLDDLTHWADGMSIATSTLGVRTRADLDGAAAGSALVAAAHERGLEVFTYTLRPEDNAMPPAFVGDPETYWRGLLATGVDGVFADAPDLVRPLLDDYATPERAALFASTLHAD</sequence>
<dbReference type="SUPFAM" id="SSF51695">
    <property type="entry name" value="PLC-like phosphodiesterases"/>
    <property type="match status" value="1"/>
</dbReference>
<evidence type="ECO:0000259" key="7">
    <source>
        <dbReference type="PROSITE" id="PS51704"/>
    </source>
</evidence>
<dbReference type="Proteomes" id="UP001525379">
    <property type="component" value="Unassembled WGS sequence"/>
</dbReference>
<dbReference type="Pfam" id="PF03009">
    <property type="entry name" value="GDPD"/>
    <property type="match status" value="1"/>
</dbReference>
<comment type="caution">
    <text evidence="8">The sequence shown here is derived from an EMBL/GenBank/DDBJ whole genome shotgun (WGS) entry which is preliminary data.</text>
</comment>
<name>A0ABT2HY42_9MICO</name>
<dbReference type="EMBL" id="JALXSQ010000031">
    <property type="protein sequence ID" value="MCT2043229.1"/>
    <property type="molecule type" value="Genomic_DNA"/>
</dbReference>
<evidence type="ECO:0000256" key="1">
    <source>
        <dbReference type="ARBA" id="ARBA00007277"/>
    </source>
</evidence>
<dbReference type="PANTHER" id="PTHR43620:SF7">
    <property type="entry name" value="GLYCEROPHOSPHODIESTER PHOSPHODIESTERASE GDPD5-RELATED"/>
    <property type="match status" value="1"/>
</dbReference>
<keyword evidence="9" id="KW-1185">Reference proteome</keyword>
<evidence type="ECO:0000256" key="2">
    <source>
        <dbReference type="ARBA" id="ARBA00012247"/>
    </source>
</evidence>
<feature type="domain" description="GP-PDE" evidence="7">
    <location>
        <begin position="9"/>
        <end position="315"/>
    </location>
</feature>
<evidence type="ECO:0000256" key="3">
    <source>
        <dbReference type="ARBA" id="ARBA00022729"/>
    </source>
</evidence>
<dbReference type="InterPro" id="IPR017946">
    <property type="entry name" value="PLC-like_Pdiesterase_TIM-brl"/>
</dbReference>
<dbReference type="RefSeq" id="WP_260104460.1">
    <property type="nucleotide sequence ID" value="NZ_JALXSQ010000031.1"/>
</dbReference>
<comment type="catalytic activity">
    <reaction evidence="6">
        <text>a sn-glycero-3-phosphodiester + H2O = an alcohol + sn-glycerol 3-phosphate + H(+)</text>
        <dbReference type="Rhea" id="RHEA:12969"/>
        <dbReference type="ChEBI" id="CHEBI:15377"/>
        <dbReference type="ChEBI" id="CHEBI:15378"/>
        <dbReference type="ChEBI" id="CHEBI:30879"/>
        <dbReference type="ChEBI" id="CHEBI:57597"/>
        <dbReference type="ChEBI" id="CHEBI:83408"/>
        <dbReference type="EC" id="3.1.4.46"/>
    </reaction>
</comment>
<evidence type="ECO:0000256" key="4">
    <source>
        <dbReference type="ARBA" id="ARBA00022798"/>
    </source>
</evidence>
<evidence type="ECO:0000313" key="8">
    <source>
        <dbReference type="EMBL" id="MCT2043229.1"/>
    </source>
</evidence>
<organism evidence="8 9">
    <name type="scientific">Pseudoclavibacter albus</name>
    <dbReference type="NCBI Taxonomy" id="272241"/>
    <lineage>
        <taxon>Bacteria</taxon>
        <taxon>Bacillati</taxon>
        <taxon>Actinomycetota</taxon>
        <taxon>Actinomycetes</taxon>
        <taxon>Micrococcales</taxon>
        <taxon>Microbacteriaceae</taxon>
        <taxon>Pseudoclavibacter</taxon>
    </lineage>
</organism>
<dbReference type="PROSITE" id="PS51704">
    <property type="entry name" value="GP_PDE"/>
    <property type="match status" value="1"/>
</dbReference>
<dbReference type="EC" id="3.1.4.46" evidence="2"/>
<keyword evidence="5" id="KW-0378">Hydrolase</keyword>
<dbReference type="InterPro" id="IPR030395">
    <property type="entry name" value="GP_PDE_dom"/>
</dbReference>
<evidence type="ECO:0000256" key="6">
    <source>
        <dbReference type="ARBA" id="ARBA00047512"/>
    </source>
</evidence>
<gene>
    <name evidence="8" type="ORF">M3D15_07785</name>
</gene>
<dbReference type="Gene3D" id="3.20.20.190">
    <property type="entry name" value="Phosphatidylinositol (PI) phosphodiesterase"/>
    <property type="match status" value="1"/>
</dbReference>
<comment type="similarity">
    <text evidence="1">Belongs to the glycerophosphoryl diester phosphodiesterase family.</text>
</comment>
<protein>
    <recommendedName>
        <fullName evidence="2">glycerophosphodiester phosphodiesterase</fullName>
        <ecNumber evidence="2">3.1.4.46</ecNumber>
    </recommendedName>
</protein>
<evidence type="ECO:0000313" key="9">
    <source>
        <dbReference type="Proteomes" id="UP001525379"/>
    </source>
</evidence>
<dbReference type="PANTHER" id="PTHR43620">
    <property type="entry name" value="GLYCEROPHOSPHORYL DIESTER PHOSPHODIESTERASE"/>
    <property type="match status" value="1"/>
</dbReference>
<keyword evidence="4" id="KW-0319">Glycerol metabolism</keyword>
<evidence type="ECO:0000256" key="5">
    <source>
        <dbReference type="ARBA" id="ARBA00022801"/>
    </source>
</evidence>
<reference evidence="8 9" key="1">
    <citation type="submission" date="2022-04" db="EMBL/GenBank/DDBJ databases">
        <title>Human microbiome associated bacterial genomes.</title>
        <authorList>
            <person name="Sandstrom S."/>
            <person name="Salamzade R."/>
            <person name="Kalan L.R."/>
        </authorList>
    </citation>
    <scope>NUCLEOTIDE SEQUENCE [LARGE SCALE GENOMIC DNA]</scope>
    <source>
        <strain evidence="9">p3-SID1799</strain>
    </source>
</reference>
<dbReference type="PROSITE" id="PS50007">
    <property type="entry name" value="PIPLC_X_DOMAIN"/>
    <property type="match status" value="1"/>
</dbReference>
<proteinExistence type="inferred from homology"/>